<name>A0ABP2HW64_9BACT</name>
<dbReference type="Gene3D" id="2.40.50.230">
    <property type="entry name" value="Gp5 N-terminal domain"/>
    <property type="match status" value="1"/>
</dbReference>
<keyword evidence="3" id="KW-1185">Reference proteome</keyword>
<protein>
    <submittedName>
        <fullName evidence="2">Phage-related baseplate assembly protein</fullName>
    </submittedName>
</protein>
<dbReference type="Pfam" id="PF04717">
    <property type="entry name" value="Phage_base_V"/>
    <property type="match status" value="1"/>
</dbReference>
<comment type="caution">
    <text evidence="2">The sequence shown here is derived from an EMBL/GenBank/DDBJ whole genome shotgun (WGS) entry which is preliminary data.</text>
</comment>
<dbReference type="Proteomes" id="UP000006462">
    <property type="component" value="Unassembled WGS sequence"/>
</dbReference>
<sequence>MKSGTGGTIRVGEVSAIYPERGTARVYLPDLNVVTGECPVTVPAAVKSRDYRMPEVGETVIAAFLGNGVESGFILGCLYNEKDRALVADADVRHWTMEGAGAIEFNRREGSVLIVDASGSVIKMSGGDIVLQAAANIHLNPGGAEIPAHLSTIFD</sequence>
<dbReference type="InterPro" id="IPR006531">
    <property type="entry name" value="Gp5/Vgr_OB"/>
</dbReference>
<accession>A0ABP2HW64</accession>
<evidence type="ECO:0000259" key="1">
    <source>
        <dbReference type="Pfam" id="PF04717"/>
    </source>
</evidence>
<dbReference type="RefSeq" id="WP_009163997.1">
    <property type="nucleotide sequence ID" value="NZ_ADFP01000031.1"/>
</dbReference>
<gene>
    <name evidence="2" type="ORF">HMPREF7215_2803</name>
</gene>
<proteinExistence type="predicted"/>
<feature type="domain" description="Gp5/Type VI secretion system Vgr protein OB-fold" evidence="1">
    <location>
        <begin position="13"/>
        <end position="79"/>
    </location>
</feature>
<evidence type="ECO:0000313" key="3">
    <source>
        <dbReference type="Proteomes" id="UP000006462"/>
    </source>
</evidence>
<dbReference type="NCBIfam" id="TIGR01644">
    <property type="entry name" value="phage_P2_V"/>
    <property type="match status" value="1"/>
</dbReference>
<dbReference type="EMBL" id="ADFP01000031">
    <property type="protein sequence ID" value="EFB91542.1"/>
    <property type="molecule type" value="Genomic_DNA"/>
</dbReference>
<reference evidence="2 3" key="1">
    <citation type="submission" date="2009-12" db="EMBL/GenBank/DDBJ databases">
        <authorList>
            <person name="Shrivastava S."/>
            <person name="Madupu R."/>
            <person name="Durkin A.S."/>
            <person name="Torralba M."/>
            <person name="Methe B."/>
            <person name="Sutton G.G."/>
            <person name="Strausberg R.L."/>
            <person name="Nelson K.E."/>
        </authorList>
    </citation>
    <scope>NUCLEOTIDE SEQUENCE [LARGE SCALE GENOMIC DNA]</scope>
    <source>
        <strain evidence="2 3">W5455</strain>
    </source>
</reference>
<dbReference type="InterPro" id="IPR013046">
    <property type="entry name" value="GpV/Gp45"/>
</dbReference>
<dbReference type="InterPro" id="IPR037026">
    <property type="entry name" value="Vgr_OB-fold_dom_sf"/>
</dbReference>
<evidence type="ECO:0000313" key="2">
    <source>
        <dbReference type="EMBL" id="EFB91542.1"/>
    </source>
</evidence>
<organism evidence="2 3">
    <name type="scientific">Pyramidobacter piscolens W5455</name>
    <dbReference type="NCBI Taxonomy" id="352165"/>
    <lineage>
        <taxon>Bacteria</taxon>
        <taxon>Thermotogati</taxon>
        <taxon>Synergistota</taxon>
        <taxon>Synergistia</taxon>
        <taxon>Synergistales</taxon>
        <taxon>Dethiosulfovibrionaceae</taxon>
        <taxon>Pyramidobacter</taxon>
    </lineage>
</organism>